<keyword evidence="12" id="KW-1185">Reference proteome</keyword>
<keyword evidence="6" id="KW-0805">Transcription regulation</keyword>
<feature type="compositionally biased region" description="Pro residues" evidence="10">
    <location>
        <begin position="364"/>
        <end position="376"/>
    </location>
</feature>
<dbReference type="PANTHER" id="PTHR13589">
    <property type="entry name" value="CREB-REGULATED TRANSCRIPTION COACTIVATOR"/>
    <property type="match status" value="1"/>
</dbReference>
<evidence type="ECO:0000256" key="8">
    <source>
        <dbReference type="ARBA" id="ARBA00023163"/>
    </source>
</evidence>
<evidence type="ECO:0000259" key="11">
    <source>
        <dbReference type="Pfam" id="PF12884"/>
    </source>
</evidence>
<feature type="region of interest" description="Disordered" evidence="10">
    <location>
        <begin position="275"/>
        <end position="324"/>
    </location>
</feature>
<keyword evidence="4" id="KW-0963">Cytoplasm</keyword>
<comment type="similarity">
    <text evidence="3">Belongs to the TORC family.</text>
</comment>
<feature type="compositionally biased region" description="Polar residues" evidence="10">
    <location>
        <begin position="308"/>
        <end position="321"/>
    </location>
</feature>
<dbReference type="GeneID" id="100906112"/>
<dbReference type="GO" id="GO:0045944">
    <property type="term" value="P:positive regulation of transcription by RNA polymerase II"/>
    <property type="evidence" value="ECO:0007669"/>
    <property type="project" value="TreeGrafter"/>
</dbReference>
<organism evidence="12 13">
    <name type="scientific">Galendromus occidentalis</name>
    <name type="common">western predatory mite</name>
    <dbReference type="NCBI Taxonomy" id="34638"/>
    <lineage>
        <taxon>Eukaryota</taxon>
        <taxon>Metazoa</taxon>
        <taxon>Ecdysozoa</taxon>
        <taxon>Arthropoda</taxon>
        <taxon>Chelicerata</taxon>
        <taxon>Arachnida</taxon>
        <taxon>Acari</taxon>
        <taxon>Parasitiformes</taxon>
        <taxon>Mesostigmata</taxon>
        <taxon>Gamasina</taxon>
        <taxon>Phytoseioidea</taxon>
        <taxon>Phytoseiidae</taxon>
        <taxon>Typhlodrominae</taxon>
        <taxon>Galendromus</taxon>
    </lineage>
</organism>
<comment type="subcellular location">
    <subcellularLocation>
        <location evidence="2">Cytoplasm</location>
    </subcellularLocation>
    <subcellularLocation>
        <location evidence="1">Nucleus</location>
    </subcellularLocation>
</comment>
<feature type="region of interest" description="Disordered" evidence="10">
    <location>
        <begin position="44"/>
        <end position="64"/>
    </location>
</feature>
<dbReference type="GO" id="GO:0005737">
    <property type="term" value="C:cytoplasm"/>
    <property type="evidence" value="ECO:0007669"/>
    <property type="project" value="UniProtKB-SubCell"/>
</dbReference>
<feature type="compositionally biased region" description="Pro residues" evidence="10">
    <location>
        <begin position="527"/>
        <end position="542"/>
    </location>
</feature>
<dbReference type="GO" id="GO:0005634">
    <property type="term" value="C:nucleus"/>
    <property type="evidence" value="ECO:0007669"/>
    <property type="project" value="UniProtKB-SubCell"/>
</dbReference>
<dbReference type="Pfam" id="PF12884">
    <property type="entry name" value="TORC_N"/>
    <property type="match status" value="1"/>
</dbReference>
<feature type="region of interest" description="Disordered" evidence="10">
    <location>
        <begin position="237"/>
        <end position="259"/>
    </location>
</feature>
<accession>A0AAJ7SDT3</accession>
<evidence type="ECO:0000256" key="4">
    <source>
        <dbReference type="ARBA" id="ARBA00022490"/>
    </source>
</evidence>
<feature type="compositionally biased region" description="Polar residues" evidence="10">
    <location>
        <begin position="543"/>
        <end position="556"/>
    </location>
</feature>
<dbReference type="InterPro" id="IPR024786">
    <property type="entry name" value="TORC"/>
</dbReference>
<keyword evidence="8" id="KW-0804">Transcription</keyword>
<evidence type="ECO:0000256" key="1">
    <source>
        <dbReference type="ARBA" id="ARBA00004123"/>
    </source>
</evidence>
<proteinExistence type="inferred from homology"/>
<feature type="compositionally biased region" description="Low complexity" evidence="10">
    <location>
        <begin position="146"/>
        <end position="157"/>
    </location>
</feature>
<name>A0AAJ7SDT3_9ACAR</name>
<evidence type="ECO:0000256" key="10">
    <source>
        <dbReference type="SAM" id="MobiDB-lite"/>
    </source>
</evidence>
<dbReference type="CTD" id="39970"/>
<dbReference type="Proteomes" id="UP000694867">
    <property type="component" value="Unplaced"/>
</dbReference>
<feature type="compositionally biased region" description="Polar residues" evidence="10">
    <location>
        <begin position="378"/>
        <end position="412"/>
    </location>
</feature>
<feature type="region of interest" description="Disordered" evidence="10">
    <location>
        <begin position="76"/>
        <end position="198"/>
    </location>
</feature>
<dbReference type="GO" id="GO:0008140">
    <property type="term" value="F:cAMP response element binding protein binding"/>
    <property type="evidence" value="ECO:0007669"/>
    <property type="project" value="InterPro"/>
</dbReference>
<feature type="compositionally biased region" description="Low complexity" evidence="10">
    <location>
        <begin position="84"/>
        <end position="99"/>
    </location>
</feature>
<reference evidence="13" key="1">
    <citation type="submission" date="2025-08" db="UniProtKB">
        <authorList>
            <consortium name="RefSeq"/>
        </authorList>
    </citation>
    <scope>IDENTIFICATION</scope>
</reference>
<gene>
    <name evidence="13" type="primary">LOC100906112</name>
</gene>
<dbReference type="GO" id="GO:0051289">
    <property type="term" value="P:protein homotetramerization"/>
    <property type="evidence" value="ECO:0007669"/>
    <property type="project" value="InterPro"/>
</dbReference>
<feature type="domain" description="Transducer of regulated CREB activity N-terminal" evidence="11">
    <location>
        <begin position="4"/>
        <end position="42"/>
    </location>
</feature>
<protein>
    <submittedName>
        <fullName evidence="13">CREB-regulated transcription coactivator 1</fullName>
    </submittedName>
</protein>
<keyword evidence="7" id="KW-0010">Activator</keyword>
<evidence type="ECO:0000256" key="5">
    <source>
        <dbReference type="ARBA" id="ARBA00022553"/>
    </source>
</evidence>
<dbReference type="KEGG" id="goe:100906112"/>
<keyword evidence="5" id="KW-0597">Phosphoprotein</keyword>
<keyword evidence="9" id="KW-0539">Nucleus</keyword>
<evidence type="ECO:0000256" key="3">
    <source>
        <dbReference type="ARBA" id="ARBA00007167"/>
    </source>
</evidence>
<dbReference type="RefSeq" id="XP_028966740.1">
    <property type="nucleotide sequence ID" value="XM_029110907.1"/>
</dbReference>
<evidence type="ECO:0000256" key="2">
    <source>
        <dbReference type="ARBA" id="ARBA00004496"/>
    </source>
</evidence>
<dbReference type="PANTHER" id="PTHR13589:SF15">
    <property type="entry name" value="CREB-REGULATED TRANSCRIPTION COACTIVATOR, ISOFORM B"/>
    <property type="match status" value="1"/>
</dbReference>
<evidence type="ECO:0000313" key="13">
    <source>
        <dbReference type="RefSeq" id="XP_028966740.1"/>
    </source>
</evidence>
<feature type="region of interest" description="Disordered" evidence="10">
    <location>
        <begin position="517"/>
        <end position="556"/>
    </location>
</feature>
<sequence>MAANPRKFSEKIALHTQKQLEETAAFEQIMREVCATRVSRISIAEGASDPAGVSKPAAAADGGHLNIPDRALGAFRGGSLPNVNQTTASAGAGQANSSQKDSQIDLQGALSHLESMKRGDVSPSRGRSHHRQRAATAGSHHRYEVSPYSSSNYLSPPHESNWRRTNSDSAINQSPSRENFQQAGSPSHRRSTVNSCSQSEVMQQLGMYEFDQAPCRPRSAEVGPRGPMGFAQAPSPVHLSPPLGLNGHSPHSGSLPDLTNLHFSNTNSALSNHVSGVASLDGSPESIYSDYHDSHDYPQGSPVRSVHDTSNGSGSRLVNPQVSPPRITVEGLTLDTIALSLENSYQGGVGSPYSEAGPCSPLASTPPSPLNNPPGPTQQAVSSSQGSNPPGISQHNNQVPQMTPTYQQQPSPQAHFDMMSGNCSSPMVGGGNGNYRMSNGAAVQNAMYDLYYNNLADLDKLNQASPDLGHSPALQSYYDSNLQSPGSTGIPDIILTEPGACLDECSNNSAKVLSSSVGSGGQYFTPSPSPTGSPLPHSPNPPDLQSMNQLNNSAPSLDSMINFDSEFFQGDQIDLEGLQLLPEQEAAILAAVGGAQGFTS</sequence>
<evidence type="ECO:0000256" key="7">
    <source>
        <dbReference type="ARBA" id="ARBA00023159"/>
    </source>
</evidence>
<dbReference type="AlphaFoldDB" id="A0AAJ7SDT3"/>
<evidence type="ECO:0000313" key="12">
    <source>
        <dbReference type="Proteomes" id="UP000694867"/>
    </source>
</evidence>
<evidence type="ECO:0000256" key="9">
    <source>
        <dbReference type="ARBA" id="ARBA00023242"/>
    </source>
</evidence>
<evidence type="ECO:0000256" key="6">
    <source>
        <dbReference type="ARBA" id="ARBA00023015"/>
    </source>
</evidence>
<feature type="compositionally biased region" description="Polar residues" evidence="10">
    <location>
        <begin position="167"/>
        <end position="185"/>
    </location>
</feature>
<feature type="region of interest" description="Disordered" evidence="10">
    <location>
        <begin position="349"/>
        <end position="422"/>
    </location>
</feature>
<dbReference type="InterPro" id="IPR024783">
    <property type="entry name" value="TORC_N"/>
</dbReference>